<evidence type="ECO:0000313" key="5">
    <source>
        <dbReference type="EMBL" id="SBT76138.1"/>
    </source>
</evidence>
<dbReference type="InterPro" id="IPR029026">
    <property type="entry name" value="tRNA_m1G_MTases_N"/>
</dbReference>
<dbReference type="PANTHER" id="PTHR43191">
    <property type="entry name" value="RRNA METHYLTRANSFERASE 3"/>
    <property type="match status" value="1"/>
</dbReference>
<dbReference type="InterPro" id="IPR051259">
    <property type="entry name" value="rRNA_Methyltransferase"/>
</dbReference>
<accession>A0A1C3KPW5</accession>
<protein>
    <submittedName>
        <fullName evidence="5">RNA methyltransferase, putative</fullName>
        <ecNumber evidence="5">2.1.1.34</ecNumber>
    </submittedName>
</protein>
<dbReference type="EC" id="2.1.1.34" evidence="5"/>
<dbReference type="OrthoDB" id="270651at2759"/>
<dbReference type="SUPFAM" id="SSF75217">
    <property type="entry name" value="alpha/beta knot"/>
    <property type="match status" value="1"/>
</dbReference>
<dbReference type="GO" id="GO:0141100">
    <property type="term" value="F:tRNA (guanine(18)-2'-O)-methyltransferase activity"/>
    <property type="evidence" value="ECO:0007669"/>
    <property type="project" value="UniProtKB-EC"/>
</dbReference>
<dbReference type="InterPro" id="IPR029028">
    <property type="entry name" value="Alpha/beta_knot_MTases"/>
</dbReference>
<proteinExistence type="predicted"/>
<dbReference type="PANTHER" id="PTHR43191:SF7">
    <property type="entry name" value="OBP33PEP LIKE PROTEIN"/>
    <property type="match status" value="1"/>
</dbReference>
<evidence type="ECO:0000256" key="1">
    <source>
        <dbReference type="ARBA" id="ARBA00022603"/>
    </source>
</evidence>
<sequence>MMKYMEKHSDDVKGKDGVEDVTHPGSGRKDKIKMYVVIYNIGKKKNIGSIVRSCVAFNVSKIFIVGKKKKEINFFGNMGTCAYIRIKHFSRMTELKKYFIQKKILLYGCEITCDSISVTTKPFVNQDTAFIFGNEGTGIDENTLRLCDKVIYIPQYGNGTASLNVSVSCAIILHNFAVWANYDQVQIDKKKFVVHKCESKLDRYLNPSDKLLTEIYNKRVARREKRQETADIIGMLSDGIQFDKFLGCIDLDELEAASIRSS</sequence>
<keyword evidence="1 5" id="KW-0489">Methyltransferase</keyword>
<keyword evidence="2 5" id="KW-0808">Transferase</keyword>
<evidence type="ECO:0000313" key="6">
    <source>
        <dbReference type="Proteomes" id="UP000243200"/>
    </source>
</evidence>
<name>A0A1C3KPW5_PLAOA</name>
<dbReference type="VEuPathDB" id="PlasmoDB:PocGH01_06023800"/>
<feature type="domain" description="tRNA/rRNA methyltransferase SpoU type" evidence="4">
    <location>
        <begin position="34"/>
        <end position="174"/>
    </location>
</feature>
<dbReference type="EMBL" id="LT594510">
    <property type="protein sequence ID" value="SBT76138.1"/>
    <property type="molecule type" value="Genomic_DNA"/>
</dbReference>
<gene>
    <name evidence="5" type="primary">PowCR01_060018600</name>
    <name evidence="5" type="ORF">POWCR01_060018600</name>
</gene>
<evidence type="ECO:0000256" key="2">
    <source>
        <dbReference type="ARBA" id="ARBA00022679"/>
    </source>
</evidence>
<dbReference type="AlphaFoldDB" id="A0A1C3KPW5"/>
<dbReference type="Pfam" id="PF00588">
    <property type="entry name" value="SpoU_methylase"/>
    <property type="match status" value="1"/>
</dbReference>
<reference evidence="5 6" key="1">
    <citation type="submission" date="2016-06" db="EMBL/GenBank/DDBJ databases">
        <authorList>
            <consortium name="Pathogen Informatics"/>
        </authorList>
    </citation>
    <scope>NUCLEOTIDE SEQUENCE [LARGE SCALE GENOMIC DNA]</scope>
    <source>
        <strain evidence="5">PowCR01</strain>
    </source>
</reference>
<evidence type="ECO:0000259" key="4">
    <source>
        <dbReference type="Pfam" id="PF00588"/>
    </source>
</evidence>
<dbReference type="GO" id="GO:0032259">
    <property type="term" value="P:methylation"/>
    <property type="evidence" value="ECO:0007669"/>
    <property type="project" value="UniProtKB-KW"/>
</dbReference>
<dbReference type="CDD" id="cd18096">
    <property type="entry name" value="SpoU-like"/>
    <property type="match status" value="1"/>
</dbReference>
<evidence type="ECO:0000256" key="3">
    <source>
        <dbReference type="SAM" id="MobiDB-lite"/>
    </source>
</evidence>
<dbReference type="GO" id="GO:0003723">
    <property type="term" value="F:RNA binding"/>
    <property type="evidence" value="ECO:0007669"/>
    <property type="project" value="InterPro"/>
</dbReference>
<dbReference type="Proteomes" id="UP000243200">
    <property type="component" value="Chromosome 6"/>
</dbReference>
<dbReference type="Gene3D" id="3.40.1280.10">
    <property type="match status" value="1"/>
</dbReference>
<feature type="region of interest" description="Disordered" evidence="3">
    <location>
        <begin position="1"/>
        <end position="25"/>
    </location>
</feature>
<dbReference type="GO" id="GO:0006396">
    <property type="term" value="P:RNA processing"/>
    <property type="evidence" value="ECO:0007669"/>
    <property type="project" value="InterPro"/>
</dbReference>
<dbReference type="InterPro" id="IPR001537">
    <property type="entry name" value="SpoU_MeTrfase"/>
</dbReference>
<dbReference type="VEuPathDB" id="PlasmoDB:POWCR01_060018600"/>
<organism evidence="5 6">
    <name type="scientific">Plasmodium ovale</name>
    <name type="common">malaria parasite P. ovale</name>
    <dbReference type="NCBI Taxonomy" id="36330"/>
    <lineage>
        <taxon>Eukaryota</taxon>
        <taxon>Sar</taxon>
        <taxon>Alveolata</taxon>
        <taxon>Apicomplexa</taxon>
        <taxon>Aconoidasida</taxon>
        <taxon>Haemosporida</taxon>
        <taxon>Plasmodiidae</taxon>
        <taxon>Plasmodium</taxon>
        <taxon>Plasmodium (Plasmodium)</taxon>
    </lineage>
</organism>